<dbReference type="PRINTS" id="PR00702">
    <property type="entry name" value="ACRIFLAVINRP"/>
</dbReference>
<dbReference type="SUPFAM" id="SSF82693">
    <property type="entry name" value="Multidrug efflux transporter AcrB pore domain, PN1, PN2, PC1 and PC2 subdomains"/>
    <property type="match status" value="3"/>
</dbReference>
<evidence type="ECO:0000256" key="8">
    <source>
        <dbReference type="ARBA" id="ARBA00023136"/>
    </source>
</evidence>
<dbReference type="SUPFAM" id="SSF82866">
    <property type="entry name" value="Multidrug efflux transporter AcrB transmembrane domain"/>
    <property type="match status" value="2"/>
</dbReference>
<feature type="transmembrane region" description="Helical" evidence="9">
    <location>
        <begin position="541"/>
        <end position="559"/>
    </location>
</feature>
<feature type="transmembrane region" description="Helical" evidence="9">
    <location>
        <begin position="368"/>
        <end position="391"/>
    </location>
</feature>
<keyword evidence="8 9" id="KW-0472">Membrane</keyword>
<evidence type="ECO:0000313" key="12">
    <source>
        <dbReference type="Proteomes" id="UP001143304"/>
    </source>
</evidence>
<feature type="transmembrane region" description="Helical" evidence="9">
    <location>
        <begin position="343"/>
        <end position="362"/>
    </location>
</feature>
<feature type="transmembrane region" description="Helical" evidence="9">
    <location>
        <begin position="1012"/>
        <end position="1034"/>
    </location>
</feature>
<keyword evidence="3 9" id="KW-0813">Transport</keyword>
<comment type="similarity">
    <text evidence="2 9">Belongs to the resistance-nodulation-cell division (RND) (TC 2.A.6) family.</text>
</comment>
<dbReference type="InterPro" id="IPR001036">
    <property type="entry name" value="Acrflvin-R"/>
</dbReference>
<keyword evidence="6 9" id="KW-0812">Transmembrane</keyword>
<sequence length="1051" mass="113178">MAEFFVRRPIVAMVIAIIIVIVGLVALGRLPVAQYPEITPPMVNVSATYTGANAINVEQSVATPIEQKVNGVENMIYMDSTNSSDGRMSLNVSFEVGTDLDMANVLTQNRVSEAQATLPEEVKRLGVTVKKRLSFPLLLVSLISPNGTYDESFLSNYAAINIVDEIARIRGVGLAEVLGGSISEYAMRIWIRPDELAKLGLTVSDITQSIQNQNVLVPAGQIGGEPAPPGTEFTYTVDTGGRFETPEEFGAVVVRANPDGSQVLLRDIARIELGSQNYLYNVRLDGQASSLVQVFQLPDANGLDVAEKVIATMDSISERFPDDVQYVISLDTTKPIIAGIREIVITLFQAVSLVILVVYIFLQNARSTLIPTLTVPVSLIGAFAVFPLLGFSINTLSLLGLVLAIGIVVDDAIVVVEAVAAKMDKGMEAREATVEAMREVSGPIVATSLALIAVFVPVAAMGGITGALYQQFAITIAISVAISSINALTLSPALASSLLKPPGEAKSVFDRFFRWFNHYFEIATEKFMVLTGYFTHKVGRAGGLLLALVGGVILLFQIVPSGFVPEEDQAYIMAGVIMPDSASLQRTSVVMKQVEDILDQYDAIQNSTVIAGYSIMSGTLQPNAGMAFIQLKDWDERPDAEDHATELVRRLNVDLAMHINEGAAFAFGPPAIPGLGTGSGFTLMLQDRGGNSPQYLFEQSKRFIEAAALRPEISGIQTLFRPSSPQIFLDIDDGKALKLGVPLRDINTSVGAFLGGAYVNDFNRFGRLYKVYVQAEPEYRNSIDGINMFYVRNNKGDSVPLSTLVETSRSWGPEFTNRFNLFRSAKLTGQPAPGYSSSQALAALEEVANETLPGDMGYSWSDMSYQEKAAEGSGSVVFIMALVFVFLILAAQYESWSLPLSVLLGTPIAVFGAIGGLWIARLFSESYVNNVFAQIGLVMLIGLAAKNAILIVEFAKLETEKGKDPVEAAMTAARLRFRPILMTAFSFILGVLPLLVASGAGAEARKVMGMTVFSGMLVATLIGVLVVPALYVIVERYIARPKPAHDAAESG</sequence>
<feature type="transmembrane region" description="Helical" evidence="9">
    <location>
        <begin position="931"/>
        <end position="952"/>
    </location>
</feature>
<evidence type="ECO:0000256" key="6">
    <source>
        <dbReference type="ARBA" id="ARBA00022692"/>
    </source>
</evidence>
<dbReference type="PANTHER" id="PTHR32063">
    <property type="match status" value="1"/>
</dbReference>
<gene>
    <name evidence="11" type="ORF">EYC82_17680</name>
</gene>
<dbReference type="PANTHER" id="PTHR32063:SF11">
    <property type="entry name" value="CATION OR DRUG EFFLUX SYSTEM PROTEIN"/>
    <property type="match status" value="1"/>
</dbReference>
<dbReference type="Gene3D" id="3.30.70.1440">
    <property type="entry name" value="Multidrug efflux transporter AcrB pore domain"/>
    <property type="match status" value="1"/>
</dbReference>
<protein>
    <recommendedName>
        <fullName evidence="9">Efflux pump membrane transporter</fullName>
    </recommendedName>
</protein>
<comment type="caution">
    <text evidence="11">The sequence shown here is derived from an EMBL/GenBank/DDBJ whole genome shotgun (WGS) entry which is preliminary data.</text>
</comment>
<comment type="subcellular location">
    <subcellularLocation>
        <location evidence="1 9">Cell inner membrane</location>
        <topology evidence="1 9">Multi-pass membrane protein</topology>
    </subcellularLocation>
</comment>
<evidence type="ECO:0000256" key="9">
    <source>
        <dbReference type="RuleBase" id="RU364070"/>
    </source>
</evidence>
<dbReference type="Gene3D" id="3.30.2090.10">
    <property type="entry name" value="Multidrug efflux transporter AcrB TolC docking domain, DN and DC subdomains"/>
    <property type="match status" value="2"/>
</dbReference>
<dbReference type="Gene3D" id="1.20.1640.10">
    <property type="entry name" value="Multidrug efflux transporter AcrB transmembrane domain"/>
    <property type="match status" value="2"/>
</dbReference>
<evidence type="ECO:0000256" key="5">
    <source>
        <dbReference type="ARBA" id="ARBA00022519"/>
    </source>
</evidence>
<dbReference type="Pfam" id="PF00873">
    <property type="entry name" value="ACR_tran"/>
    <property type="match status" value="1"/>
</dbReference>
<feature type="domain" description="SSD" evidence="10">
    <location>
        <begin position="373"/>
        <end position="497"/>
    </location>
</feature>
<evidence type="ECO:0000256" key="2">
    <source>
        <dbReference type="ARBA" id="ARBA00010942"/>
    </source>
</evidence>
<feature type="transmembrane region" description="Helical" evidence="9">
    <location>
        <begin position="6"/>
        <end position="27"/>
    </location>
</feature>
<organism evidence="11 12">
    <name type="scientific">Candidatus Marimicrobium litorale</name>
    <dbReference type="NCBI Taxonomy" id="2518991"/>
    <lineage>
        <taxon>Bacteria</taxon>
        <taxon>Pseudomonadati</taxon>
        <taxon>Pseudomonadota</taxon>
        <taxon>Gammaproteobacteria</taxon>
        <taxon>Cellvibrionales</taxon>
        <taxon>Halieaceae</taxon>
        <taxon>Marimicrobium</taxon>
    </lineage>
</organism>
<feature type="transmembrane region" description="Helical" evidence="9">
    <location>
        <begin position="440"/>
        <end position="460"/>
    </location>
</feature>
<evidence type="ECO:0000256" key="3">
    <source>
        <dbReference type="ARBA" id="ARBA00022448"/>
    </source>
</evidence>
<feature type="transmembrane region" description="Helical" evidence="9">
    <location>
        <begin position="472"/>
        <end position="495"/>
    </location>
</feature>
<keyword evidence="12" id="KW-1185">Reference proteome</keyword>
<evidence type="ECO:0000259" key="10">
    <source>
        <dbReference type="PROSITE" id="PS50156"/>
    </source>
</evidence>
<evidence type="ECO:0000256" key="1">
    <source>
        <dbReference type="ARBA" id="ARBA00004429"/>
    </source>
</evidence>
<feature type="transmembrane region" description="Helical" evidence="9">
    <location>
        <begin position="898"/>
        <end position="919"/>
    </location>
</feature>
<feature type="transmembrane region" description="Helical" evidence="9">
    <location>
        <begin position="980"/>
        <end position="1000"/>
    </location>
</feature>
<keyword evidence="5 9" id="KW-0997">Cell inner membrane</keyword>
<feature type="transmembrane region" description="Helical" evidence="9">
    <location>
        <begin position="398"/>
        <end position="420"/>
    </location>
</feature>
<evidence type="ECO:0000256" key="4">
    <source>
        <dbReference type="ARBA" id="ARBA00022475"/>
    </source>
</evidence>
<dbReference type="NCBIfam" id="NF000282">
    <property type="entry name" value="RND_permease_1"/>
    <property type="match status" value="1"/>
</dbReference>
<dbReference type="NCBIfam" id="TIGR00915">
    <property type="entry name" value="2A0602"/>
    <property type="match status" value="1"/>
</dbReference>
<dbReference type="Gene3D" id="3.30.70.1430">
    <property type="entry name" value="Multidrug efflux transporter AcrB pore domain"/>
    <property type="match status" value="2"/>
</dbReference>
<dbReference type="EMBL" id="SHNO01000003">
    <property type="protein sequence ID" value="MCX2979173.1"/>
    <property type="molecule type" value="Genomic_DNA"/>
</dbReference>
<dbReference type="SUPFAM" id="SSF82714">
    <property type="entry name" value="Multidrug efflux transporter AcrB TolC docking domain, DN and DC subdomains"/>
    <property type="match status" value="2"/>
</dbReference>
<evidence type="ECO:0000313" key="11">
    <source>
        <dbReference type="EMBL" id="MCX2979173.1"/>
    </source>
</evidence>
<dbReference type="PROSITE" id="PS50156">
    <property type="entry name" value="SSD"/>
    <property type="match status" value="1"/>
</dbReference>
<proteinExistence type="inferred from homology"/>
<name>A0ABT3TA62_9GAMM</name>
<dbReference type="InterPro" id="IPR004764">
    <property type="entry name" value="MdtF-like"/>
</dbReference>
<dbReference type="Gene3D" id="3.30.70.1320">
    <property type="entry name" value="Multidrug efflux transporter AcrB pore domain like"/>
    <property type="match status" value="1"/>
</dbReference>
<dbReference type="RefSeq" id="WP_279250964.1">
    <property type="nucleotide sequence ID" value="NZ_SHNO01000003.1"/>
</dbReference>
<keyword evidence="7 9" id="KW-1133">Transmembrane helix</keyword>
<feature type="transmembrane region" description="Helical" evidence="9">
    <location>
        <begin position="872"/>
        <end position="891"/>
    </location>
</feature>
<keyword evidence="4" id="KW-1003">Cell membrane</keyword>
<evidence type="ECO:0000256" key="7">
    <source>
        <dbReference type="ARBA" id="ARBA00022989"/>
    </source>
</evidence>
<reference evidence="11" key="1">
    <citation type="submission" date="2019-02" db="EMBL/GenBank/DDBJ databases">
        <authorList>
            <person name="Li S.-H."/>
        </authorList>
    </citation>
    <scope>NUCLEOTIDE SEQUENCE</scope>
    <source>
        <strain evidence="11">IMCC11814</strain>
    </source>
</reference>
<dbReference type="Proteomes" id="UP001143304">
    <property type="component" value="Unassembled WGS sequence"/>
</dbReference>
<accession>A0ABT3TA62</accession>
<dbReference type="InterPro" id="IPR000731">
    <property type="entry name" value="SSD"/>
</dbReference>
<dbReference type="InterPro" id="IPR027463">
    <property type="entry name" value="AcrB_DN_DC_subdom"/>
</dbReference>